<dbReference type="EMBL" id="LR797060">
    <property type="protein sequence ID" value="CAB4183956.1"/>
    <property type="molecule type" value="Genomic_DNA"/>
</dbReference>
<dbReference type="EMBL" id="LR797405">
    <property type="protein sequence ID" value="CAB4214044.1"/>
    <property type="molecule type" value="Genomic_DNA"/>
</dbReference>
<organism evidence="2">
    <name type="scientific">uncultured Caudovirales phage</name>
    <dbReference type="NCBI Taxonomy" id="2100421"/>
    <lineage>
        <taxon>Viruses</taxon>
        <taxon>Duplodnaviria</taxon>
        <taxon>Heunggongvirae</taxon>
        <taxon>Uroviricota</taxon>
        <taxon>Caudoviricetes</taxon>
        <taxon>Peduoviridae</taxon>
        <taxon>Maltschvirus</taxon>
        <taxon>Maltschvirus maltsch</taxon>
    </lineage>
</organism>
<dbReference type="EMBL" id="LR797102">
    <property type="protein sequence ID" value="CAB4187738.1"/>
    <property type="molecule type" value="Genomic_DNA"/>
</dbReference>
<evidence type="ECO:0000313" key="9">
    <source>
        <dbReference type="EMBL" id="CAB4218408.1"/>
    </source>
</evidence>
<evidence type="ECO:0000313" key="8">
    <source>
        <dbReference type="EMBL" id="CAB4214044.1"/>
    </source>
</evidence>
<evidence type="ECO:0000313" key="2">
    <source>
        <dbReference type="EMBL" id="CAB4164272.1"/>
    </source>
</evidence>
<gene>
    <name evidence="4" type="ORF">UFOVP1006_52</name>
    <name evidence="5" type="ORF">UFOVP1096_28</name>
    <name evidence="6" type="ORF">UFOVP1157_59</name>
    <name evidence="7" type="ORF">UFOVP1347_49</name>
    <name evidence="8" type="ORF">UFOVP1455_19</name>
    <name evidence="10" type="ORF">UFOVP1543_19</name>
    <name evidence="9" type="ORF">UFOVP1606_23</name>
    <name evidence="1" type="ORF">UFOVP497_36</name>
    <name evidence="2" type="ORF">UFOVP834_12</name>
    <name evidence="3" type="ORF">UFOVP922_59</name>
</gene>
<evidence type="ECO:0000313" key="1">
    <source>
        <dbReference type="EMBL" id="CAB4146559.1"/>
    </source>
</evidence>
<dbReference type="EMBL" id="LR796953">
    <property type="protein sequence ID" value="CAB4177781.1"/>
    <property type="molecule type" value="Genomic_DNA"/>
</dbReference>
<proteinExistence type="predicted"/>
<dbReference type="EMBL" id="LR796470">
    <property type="protein sequence ID" value="CAB4146559.1"/>
    <property type="molecule type" value="Genomic_DNA"/>
</dbReference>
<evidence type="ECO:0000313" key="5">
    <source>
        <dbReference type="EMBL" id="CAB4183956.1"/>
    </source>
</evidence>
<evidence type="ECO:0000313" key="4">
    <source>
        <dbReference type="EMBL" id="CAB4177781.1"/>
    </source>
</evidence>
<dbReference type="EMBL" id="LR798397">
    <property type="protein sequence ID" value="CAB5229111.1"/>
    <property type="molecule type" value="Genomic_DNA"/>
</dbReference>
<dbReference type="EMBL" id="LR796763">
    <property type="protein sequence ID" value="CAB4164272.1"/>
    <property type="molecule type" value="Genomic_DNA"/>
</dbReference>
<accession>A0A6J5NZL2</accession>
<evidence type="ECO:0000313" key="10">
    <source>
        <dbReference type="EMBL" id="CAB5229111.1"/>
    </source>
</evidence>
<sequence>MPIVGTDYTLPSNSVSPAVTGTTIDPIDFNAVLDDIETAIDTLAGAGGGTGDVTGPASSVDSELALFSGTGGKTLKRATNTGLLKATSGVLASATAGTDYADNAFTTIAVSGQSDVVADSASDTLTLAAGSGITLTTNAGTDTVTIAASGGGGGGNASYINNLTLAASVSGNALTIAVKVADGTTNPSSGDPISVTFRSATAATGTYDTVSIQAALSLTISSGSTLGFANATAGRGWIVLFNDAGTARLGIVNCLSGFNILPLQESSLLSSTAEGGAGAADSAQVIYTGTAVTTKAFRILGFFEYSSGLTTAGTYNIVPTKLQLFGPGVSKPGTVVQSDYVAKTDTFSTASTAAVDITGLTVAVTPTSACNLFNFRTTVMTGFDPAAGNGSYHWATRDSTVIAQGDAASSRTRVTSQVIPLYTSTMGAVTLEVMDAPRTTSSVTYKSQIAATASTVYVNRSQGDTDAAGRGRGMSSLTITEIQA</sequence>
<reference evidence="2" key="1">
    <citation type="submission" date="2020-04" db="EMBL/GenBank/DDBJ databases">
        <authorList>
            <person name="Chiriac C."/>
            <person name="Salcher M."/>
            <person name="Ghai R."/>
            <person name="Kavagutti S V."/>
        </authorList>
    </citation>
    <scope>NUCLEOTIDE SEQUENCE</scope>
</reference>
<dbReference type="EMBL" id="LR797463">
    <property type="protein sequence ID" value="CAB4218408.1"/>
    <property type="molecule type" value="Genomic_DNA"/>
</dbReference>
<name>A0A6J5NZL2_9CAUD</name>
<dbReference type="EMBL" id="LR796881">
    <property type="protein sequence ID" value="CAB4172402.1"/>
    <property type="molecule type" value="Genomic_DNA"/>
</dbReference>
<evidence type="ECO:0000313" key="6">
    <source>
        <dbReference type="EMBL" id="CAB4187738.1"/>
    </source>
</evidence>
<evidence type="ECO:0000313" key="7">
    <source>
        <dbReference type="EMBL" id="CAB4200547.1"/>
    </source>
</evidence>
<dbReference type="EMBL" id="LR797307">
    <property type="protein sequence ID" value="CAB4200547.1"/>
    <property type="molecule type" value="Genomic_DNA"/>
</dbReference>
<evidence type="ECO:0000313" key="3">
    <source>
        <dbReference type="EMBL" id="CAB4172402.1"/>
    </source>
</evidence>
<protein>
    <submittedName>
        <fullName evidence="2">Uncharacterized protein</fullName>
    </submittedName>
</protein>